<gene>
    <name evidence="2" type="ORF">LCGC14_1188890</name>
</gene>
<feature type="region of interest" description="Disordered" evidence="1">
    <location>
        <begin position="1"/>
        <end position="41"/>
    </location>
</feature>
<organism evidence="2">
    <name type="scientific">marine sediment metagenome</name>
    <dbReference type="NCBI Taxonomy" id="412755"/>
    <lineage>
        <taxon>unclassified sequences</taxon>
        <taxon>metagenomes</taxon>
        <taxon>ecological metagenomes</taxon>
    </lineage>
</organism>
<protein>
    <submittedName>
        <fullName evidence="2">Uncharacterized protein</fullName>
    </submittedName>
</protein>
<name>A0A0F9P2R3_9ZZZZ</name>
<dbReference type="AlphaFoldDB" id="A0A0F9P2R3"/>
<comment type="caution">
    <text evidence="2">The sequence shown here is derived from an EMBL/GenBank/DDBJ whole genome shotgun (WGS) entry which is preliminary data.</text>
</comment>
<feature type="compositionally biased region" description="Basic and acidic residues" evidence="1">
    <location>
        <begin position="1"/>
        <end position="19"/>
    </location>
</feature>
<proteinExistence type="predicted"/>
<reference evidence="2" key="1">
    <citation type="journal article" date="2015" name="Nature">
        <title>Complex archaea that bridge the gap between prokaryotes and eukaryotes.</title>
        <authorList>
            <person name="Spang A."/>
            <person name="Saw J.H."/>
            <person name="Jorgensen S.L."/>
            <person name="Zaremba-Niedzwiedzka K."/>
            <person name="Martijn J."/>
            <person name="Lind A.E."/>
            <person name="van Eijk R."/>
            <person name="Schleper C."/>
            <person name="Guy L."/>
            <person name="Ettema T.J."/>
        </authorList>
    </citation>
    <scope>NUCLEOTIDE SEQUENCE</scope>
</reference>
<evidence type="ECO:0000313" key="2">
    <source>
        <dbReference type="EMBL" id="KKM95365.1"/>
    </source>
</evidence>
<dbReference type="EMBL" id="LAZR01006016">
    <property type="protein sequence ID" value="KKM95365.1"/>
    <property type="molecule type" value="Genomic_DNA"/>
</dbReference>
<sequence>MTAKADNARTQEAMRDRAAERKRKPVLRGPKLTRVPNRRKP</sequence>
<evidence type="ECO:0000256" key="1">
    <source>
        <dbReference type="SAM" id="MobiDB-lite"/>
    </source>
</evidence>
<accession>A0A0F9P2R3</accession>